<dbReference type="HAMAP" id="MF_01914">
    <property type="entry name" value="LPS_assembly_LptA"/>
    <property type="match status" value="1"/>
</dbReference>
<name>A0A0F7K0C8_9GAMM</name>
<dbReference type="GO" id="GO:0001530">
    <property type="term" value="F:lipopolysaccharide binding"/>
    <property type="evidence" value="ECO:0007669"/>
    <property type="project" value="InterPro"/>
</dbReference>
<dbReference type="Gene3D" id="2.60.450.10">
    <property type="entry name" value="Lipopolysaccharide (LPS) transport protein A like domain"/>
    <property type="match status" value="1"/>
</dbReference>
<dbReference type="AlphaFoldDB" id="A0A0F7K0C8"/>
<dbReference type="GO" id="GO:0043165">
    <property type="term" value="P:Gram-negative-bacterium-type cell outer membrane assembly"/>
    <property type="evidence" value="ECO:0007669"/>
    <property type="project" value="UniProtKB-UniRule"/>
</dbReference>
<feature type="chain" id="PRO_5008988018" description="Lipopolysaccharide export system protein LptA" evidence="4">
    <location>
        <begin position="30"/>
        <end position="171"/>
    </location>
</feature>
<dbReference type="GO" id="GO:0009279">
    <property type="term" value="C:cell outer membrane"/>
    <property type="evidence" value="ECO:0007669"/>
    <property type="project" value="TreeGrafter"/>
</dbReference>
<dbReference type="InterPro" id="IPR005653">
    <property type="entry name" value="OstA-like_N"/>
</dbReference>
<gene>
    <name evidence="4" type="primary">lptA</name>
    <name evidence="6" type="ORF">AAY24_09860</name>
</gene>
<proteinExistence type="inferred from homology"/>
<feature type="domain" description="Organic solvent tolerance-like N-terminal" evidence="5">
    <location>
        <begin position="39"/>
        <end position="147"/>
    </location>
</feature>
<evidence type="ECO:0000256" key="2">
    <source>
        <dbReference type="ARBA" id="ARBA00022729"/>
    </source>
</evidence>
<keyword evidence="2 4" id="KW-0732">Signal</keyword>
<dbReference type="NCBIfam" id="TIGR03002">
    <property type="entry name" value="outer_YhbN_LptA"/>
    <property type="match status" value="1"/>
</dbReference>
<organism evidence="6 7">
    <name type="scientific">Sedimenticola thiotaurini</name>
    <dbReference type="NCBI Taxonomy" id="1543721"/>
    <lineage>
        <taxon>Bacteria</taxon>
        <taxon>Pseudomonadati</taxon>
        <taxon>Pseudomonadota</taxon>
        <taxon>Gammaproteobacteria</taxon>
        <taxon>Chromatiales</taxon>
        <taxon>Sedimenticolaceae</taxon>
        <taxon>Sedimenticola</taxon>
    </lineage>
</organism>
<evidence type="ECO:0000256" key="1">
    <source>
        <dbReference type="ARBA" id="ARBA00022448"/>
    </source>
</evidence>
<keyword evidence="7" id="KW-1185">Reference proteome</keyword>
<dbReference type="InterPro" id="IPR014340">
    <property type="entry name" value="LptA"/>
</dbReference>
<comment type="subunit">
    <text evidence="4">Component of the lipopolysaccharide transport and assembly complex.</text>
</comment>
<comment type="function">
    <text evidence="4">Involved in the assembly of lipopolysaccharide (LPS). Required for the translocation of LPS from the inner membrane to the outer membrane. May form a bridge between the inner membrane and the outer membrane, via interactions with LptC and LptD, thereby facilitating LPS transfer across the periplasm.</text>
</comment>
<sequence length="171" mass="18667" precursor="true">MKSNPKHQHRARWFAITLLLLLFPGIAPALQSDKDQPIYIEADAVDIDDRNGTSIYKGNVVLTQGSIVMTADQVTVTQHQEQTDQIEAIGSPVTFQQDTDNGKGTIKGRAKKAEYSANGETLNMIGDAILIQGKDTFKSDRIVYDRARAIVKAGASAKGKERVRVTIGGKK</sequence>
<dbReference type="PANTHER" id="PTHR36504">
    <property type="entry name" value="LIPOPOLYSACCHARIDE EXPORT SYSTEM PROTEIN LPTA"/>
    <property type="match status" value="1"/>
</dbReference>
<dbReference type="GO" id="GO:0030288">
    <property type="term" value="C:outer membrane-bounded periplasmic space"/>
    <property type="evidence" value="ECO:0007669"/>
    <property type="project" value="TreeGrafter"/>
</dbReference>
<dbReference type="PANTHER" id="PTHR36504:SF1">
    <property type="entry name" value="LIPOPOLYSACCHARIDE EXPORT SYSTEM PROTEIN LPTA"/>
    <property type="match status" value="1"/>
</dbReference>
<evidence type="ECO:0000259" key="5">
    <source>
        <dbReference type="Pfam" id="PF03968"/>
    </source>
</evidence>
<evidence type="ECO:0000256" key="4">
    <source>
        <dbReference type="HAMAP-Rule" id="MF_01914"/>
    </source>
</evidence>
<dbReference type="InterPro" id="IPR052037">
    <property type="entry name" value="LPS_export_LptA"/>
</dbReference>
<dbReference type="EMBL" id="CP011412">
    <property type="protein sequence ID" value="AKH20610.1"/>
    <property type="molecule type" value="Genomic_DNA"/>
</dbReference>
<comment type="similarity">
    <text evidence="4">Belongs to the LptA family.</text>
</comment>
<evidence type="ECO:0000256" key="3">
    <source>
        <dbReference type="ARBA" id="ARBA00022764"/>
    </source>
</evidence>
<evidence type="ECO:0000313" key="7">
    <source>
        <dbReference type="Proteomes" id="UP000034410"/>
    </source>
</evidence>
<dbReference type="GO" id="GO:0015920">
    <property type="term" value="P:lipopolysaccharide transport"/>
    <property type="evidence" value="ECO:0007669"/>
    <property type="project" value="UniProtKB-UniRule"/>
</dbReference>
<evidence type="ECO:0000313" key="6">
    <source>
        <dbReference type="EMBL" id="AKH20610.1"/>
    </source>
</evidence>
<comment type="subcellular location">
    <subcellularLocation>
        <location evidence="4">Periplasm</location>
    </subcellularLocation>
</comment>
<accession>A0A0F7K0C8</accession>
<keyword evidence="1 4" id="KW-0813">Transport</keyword>
<reference evidence="6 7" key="1">
    <citation type="journal article" date="2015" name="Genome Announc.">
        <title>Complete Genome Sequence of Sedimenticola thiotaurini Strain SIP-G1, a Polyphosphate- and Polyhydroxyalkanoate-Accumulating Sulfur-Oxidizing Gammaproteobacterium Isolated from Salt Marsh Sediments.</title>
        <authorList>
            <person name="Flood B.E."/>
            <person name="Jones D.S."/>
            <person name="Bailey J.V."/>
        </authorList>
    </citation>
    <scope>NUCLEOTIDE SEQUENCE [LARGE SCALE GENOMIC DNA]</scope>
    <source>
        <strain evidence="6 7">SIP-G1</strain>
    </source>
</reference>
<keyword evidence="3 4" id="KW-0574">Periplasm</keyword>
<dbReference type="RefSeq" id="WP_046859543.1">
    <property type="nucleotide sequence ID" value="NZ_CP011412.1"/>
</dbReference>
<dbReference type="Proteomes" id="UP000034410">
    <property type="component" value="Chromosome"/>
</dbReference>
<feature type="signal peptide" evidence="4">
    <location>
        <begin position="1"/>
        <end position="29"/>
    </location>
</feature>
<dbReference type="KEGG" id="seds:AAY24_09860"/>
<dbReference type="GO" id="GO:0017089">
    <property type="term" value="F:glycolipid transfer activity"/>
    <property type="evidence" value="ECO:0007669"/>
    <property type="project" value="TreeGrafter"/>
</dbReference>
<protein>
    <recommendedName>
        <fullName evidence="4">Lipopolysaccharide export system protein LptA</fullName>
    </recommendedName>
</protein>
<dbReference type="Pfam" id="PF03968">
    <property type="entry name" value="LptD_N"/>
    <property type="match status" value="1"/>
</dbReference>